<gene>
    <name evidence="2" type="ORF">AAE02nite_14830</name>
</gene>
<feature type="transmembrane region" description="Helical" evidence="1">
    <location>
        <begin position="44"/>
        <end position="63"/>
    </location>
</feature>
<feature type="transmembrane region" description="Helical" evidence="1">
    <location>
        <begin position="12"/>
        <end position="32"/>
    </location>
</feature>
<dbReference type="OrthoDB" id="675847at2"/>
<dbReference type="RefSeq" id="WP_146896569.1">
    <property type="nucleotide sequence ID" value="NZ_BJYS01000008.1"/>
</dbReference>
<dbReference type="EMBL" id="BJYS01000008">
    <property type="protein sequence ID" value="GEO03819.1"/>
    <property type="molecule type" value="Genomic_DNA"/>
</dbReference>
<keyword evidence="3" id="KW-1185">Reference proteome</keyword>
<protein>
    <submittedName>
        <fullName evidence="2">Uncharacterized protein</fullName>
    </submittedName>
</protein>
<evidence type="ECO:0000256" key="1">
    <source>
        <dbReference type="SAM" id="Phobius"/>
    </source>
</evidence>
<proteinExistence type="predicted"/>
<keyword evidence="1" id="KW-0812">Transmembrane</keyword>
<comment type="caution">
    <text evidence="2">The sequence shown here is derived from an EMBL/GenBank/DDBJ whole genome shotgun (WGS) entry which is preliminary data.</text>
</comment>
<evidence type="ECO:0000313" key="3">
    <source>
        <dbReference type="Proteomes" id="UP000321532"/>
    </source>
</evidence>
<dbReference type="Proteomes" id="UP000321532">
    <property type="component" value="Unassembled WGS sequence"/>
</dbReference>
<feature type="transmembrane region" description="Helical" evidence="1">
    <location>
        <begin position="101"/>
        <end position="133"/>
    </location>
</feature>
<accession>A0A512AVS5</accession>
<organism evidence="2 3">
    <name type="scientific">Adhaeribacter aerolatus</name>
    <dbReference type="NCBI Taxonomy" id="670289"/>
    <lineage>
        <taxon>Bacteria</taxon>
        <taxon>Pseudomonadati</taxon>
        <taxon>Bacteroidota</taxon>
        <taxon>Cytophagia</taxon>
        <taxon>Cytophagales</taxon>
        <taxon>Hymenobacteraceae</taxon>
        <taxon>Adhaeribacter</taxon>
    </lineage>
</organism>
<reference evidence="2 3" key="1">
    <citation type="submission" date="2019-07" db="EMBL/GenBank/DDBJ databases">
        <title>Whole genome shotgun sequence of Adhaeribacter aerolatus NBRC 106133.</title>
        <authorList>
            <person name="Hosoyama A."/>
            <person name="Uohara A."/>
            <person name="Ohji S."/>
            <person name="Ichikawa N."/>
        </authorList>
    </citation>
    <scope>NUCLEOTIDE SEQUENCE [LARGE SCALE GENOMIC DNA]</scope>
    <source>
        <strain evidence="2 3">NBRC 106133</strain>
    </source>
</reference>
<feature type="transmembrane region" description="Helical" evidence="1">
    <location>
        <begin position="75"/>
        <end position="94"/>
    </location>
</feature>
<feature type="transmembrane region" description="Helical" evidence="1">
    <location>
        <begin position="145"/>
        <end position="161"/>
    </location>
</feature>
<keyword evidence="1" id="KW-0472">Membrane</keyword>
<dbReference type="AlphaFoldDB" id="A0A512AVS5"/>
<keyword evidence="1" id="KW-1133">Transmembrane helix</keyword>
<evidence type="ECO:0000313" key="2">
    <source>
        <dbReference type="EMBL" id="GEO03819.1"/>
    </source>
</evidence>
<name>A0A512AVS5_9BACT</name>
<feature type="transmembrane region" description="Helical" evidence="1">
    <location>
        <begin position="173"/>
        <end position="191"/>
    </location>
</feature>
<sequence length="199" mass="22661">METPIYQNAALLFIFLTIIVAALIIYALRYALAKADWHEEKKNNVFRVATAGLLAWLGLLALLANQHFFSDFSTLPPRFVLAIVPPWLFIAWIASRKSFRYLLSLVPAAWVVYLQSFRVVVEIGLWMVFVAGVCPVQMTFEGRNFDILVGLTAPLAGYFLFRKELKFRWGALWNIFGLVLLLNIVTVAMLSTPTPFRVF</sequence>